<organism evidence="3 4">
    <name type="scientific">Mycobacterium aquaticum</name>
    <dbReference type="NCBI Taxonomy" id="1927124"/>
    <lineage>
        <taxon>Bacteria</taxon>
        <taxon>Bacillati</taxon>
        <taxon>Actinomycetota</taxon>
        <taxon>Actinomycetes</taxon>
        <taxon>Mycobacteriales</taxon>
        <taxon>Mycobacteriaceae</taxon>
        <taxon>Mycobacterium</taxon>
    </lineage>
</organism>
<comment type="caution">
    <text evidence="3">The sequence shown here is derived from an EMBL/GenBank/DDBJ whole genome shotgun (WGS) entry which is preliminary data.</text>
</comment>
<keyword evidence="1" id="KW-0378">Hydrolase</keyword>
<dbReference type="AlphaFoldDB" id="A0A1X0ARZ5"/>
<dbReference type="InterPro" id="IPR011059">
    <property type="entry name" value="Metal-dep_hydrolase_composite"/>
</dbReference>
<dbReference type="RefSeq" id="WP_083166104.1">
    <property type="nucleotide sequence ID" value="NZ_MVHF01000024.1"/>
</dbReference>
<dbReference type="OrthoDB" id="3189065at2"/>
<dbReference type="PANTHER" id="PTHR43794">
    <property type="entry name" value="AMINOHYDROLASE SSNA-RELATED"/>
    <property type="match status" value="1"/>
</dbReference>
<dbReference type="CDD" id="cd01298">
    <property type="entry name" value="ATZ_TRZ_like"/>
    <property type="match status" value="1"/>
</dbReference>
<proteinExistence type="predicted"/>
<evidence type="ECO:0000256" key="1">
    <source>
        <dbReference type="ARBA" id="ARBA00022801"/>
    </source>
</evidence>
<name>A0A1X0ARZ5_9MYCO</name>
<reference evidence="3 4" key="1">
    <citation type="submission" date="2017-02" db="EMBL/GenBank/DDBJ databases">
        <title>The new phylogeny of genus Mycobacterium.</title>
        <authorList>
            <person name="Tortoli E."/>
            <person name="Trovato A."/>
            <person name="Cirillo D.M."/>
        </authorList>
    </citation>
    <scope>NUCLEOTIDE SEQUENCE [LARGE SCALE GENOMIC DNA]</scope>
    <source>
        <strain evidence="3 4">RW6</strain>
    </source>
</reference>
<evidence type="ECO:0000259" key="2">
    <source>
        <dbReference type="Pfam" id="PF01979"/>
    </source>
</evidence>
<sequence length="471" mass="49324">MTSAAGSTVPPARTILDGAAVVTMDGARTEHPTGHVVIENGRIVAVGSGRAPAELDGTRIDVTGCLVTPGLVNTHHHLYQWVTRGLAVDDGLFGWLTTLYPVWGGIDEDIVGAAAAAGLTWLARTGCTTSTDHHYVFPADGGDVLGAEIHAARRVGLRFMPTRGSMDLGRRDGGLPPDHVVEDIDTILAASVAAIDTHHDPGPDSMLRIGLAPCSPFSVTGDLLRQSAALARDKGVRLHTHLAETIDEEDFCRERFGRTPVEYMETLDWLGDDVWLAHGIHFDDPAIKKLAAAGTGVAHCPSSNARLGAGIARTADLRAAGVPVGLGVDGAASNEACSLIEEVRHALLFARARGGPQALAVRDALELATIGGARLLGWDDQIGSLEPGKLADIAVWRVDGLGHADVVDPVAALVLGAAPPLELLMVGGRTVVERDRVVTVDEHALTQSAVRAHRTLLARASTVTCKEGTAS</sequence>
<dbReference type="SUPFAM" id="SSF51338">
    <property type="entry name" value="Composite domain of metallo-dependent hydrolases"/>
    <property type="match status" value="1"/>
</dbReference>
<keyword evidence="4" id="KW-1185">Reference proteome</keyword>
<accession>A0A1X0ARZ5</accession>
<dbReference type="InterPro" id="IPR032466">
    <property type="entry name" value="Metal_Hydrolase"/>
</dbReference>
<dbReference type="Gene3D" id="3.20.20.140">
    <property type="entry name" value="Metal-dependent hydrolases"/>
    <property type="match status" value="1"/>
</dbReference>
<dbReference type="Proteomes" id="UP000192448">
    <property type="component" value="Unassembled WGS sequence"/>
</dbReference>
<dbReference type="InterPro" id="IPR050287">
    <property type="entry name" value="MTA/SAH_deaminase"/>
</dbReference>
<dbReference type="STRING" id="1927124.BST13_21800"/>
<dbReference type="NCBIfam" id="NF006055">
    <property type="entry name" value="PRK08203.1"/>
    <property type="match status" value="1"/>
</dbReference>
<evidence type="ECO:0000313" key="4">
    <source>
        <dbReference type="Proteomes" id="UP000192448"/>
    </source>
</evidence>
<evidence type="ECO:0000313" key="3">
    <source>
        <dbReference type="EMBL" id="ORA32648.1"/>
    </source>
</evidence>
<dbReference type="InterPro" id="IPR006680">
    <property type="entry name" value="Amidohydro-rel"/>
</dbReference>
<dbReference type="Gene3D" id="2.30.40.10">
    <property type="entry name" value="Urease, subunit C, domain 1"/>
    <property type="match status" value="1"/>
</dbReference>
<protein>
    <submittedName>
        <fullName evidence="3">8-oxoguanine deaminase</fullName>
    </submittedName>
</protein>
<dbReference type="GO" id="GO:0016810">
    <property type="term" value="F:hydrolase activity, acting on carbon-nitrogen (but not peptide) bonds"/>
    <property type="evidence" value="ECO:0007669"/>
    <property type="project" value="InterPro"/>
</dbReference>
<feature type="domain" description="Amidohydrolase-related" evidence="2">
    <location>
        <begin position="66"/>
        <end position="403"/>
    </location>
</feature>
<dbReference type="EMBL" id="MVHF01000024">
    <property type="protein sequence ID" value="ORA32648.1"/>
    <property type="molecule type" value="Genomic_DNA"/>
</dbReference>
<gene>
    <name evidence="3" type="ORF">BST13_21800</name>
</gene>
<dbReference type="PANTHER" id="PTHR43794:SF11">
    <property type="entry name" value="AMIDOHYDROLASE-RELATED DOMAIN-CONTAINING PROTEIN"/>
    <property type="match status" value="1"/>
</dbReference>
<dbReference type="Pfam" id="PF01979">
    <property type="entry name" value="Amidohydro_1"/>
    <property type="match status" value="1"/>
</dbReference>
<dbReference type="SUPFAM" id="SSF51556">
    <property type="entry name" value="Metallo-dependent hydrolases"/>
    <property type="match status" value="1"/>
</dbReference>